<evidence type="ECO:0008006" key="3">
    <source>
        <dbReference type="Google" id="ProtNLM"/>
    </source>
</evidence>
<gene>
    <name evidence="1" type="ORF">ALNOE001_13090</name>
</gene>
<evidence type="ECO:0000313" key="1">
    <source>
        <dbReference type="EMBL" id="RBQ22920.1"/>
    </source>
</evidence>
<name>A0A366MB36_9EURY</name>
<proteinExistence type="predicted"/>
<evidence type="ECO:0000313" key="2">
    <source>
        <dbReference type="Proteomes" id="UP000253099"/>
    </source>
</evidence>
<sequence length="63" mass="7226">MLNTIKQEKPQSIRELPKILHKDISSVQPKVKNLANEGLIKIKDGNKNSKIPYLNYDEINLVI</sequence>
<dbReference type="Pfam" id="PF25212">
    <property type="entry name" value="HVO_A0114"/>
    <property type="match status" value="1"/>
</dbReference>
<dbReference type="EMBL" id="NIZT01000031">
    <property type="protein sequence ID" value="RBQ22920.1"/>
    <property type="molecule type" value="Genomic_DNA"/>
</dbReference>
<organism evidence="1 2">
    <name type="scientific">Candidatus Methanobinarius endosymbioticus</name>
    <dbReference type="NCBI Taxonomy" id="2006182"/>
    <lineage>
        <taxon>Archaea</taxon>
        <taxon>Methanobacteriati</taxon>
        <taxon>Methanobacteriota</taxon>
        <taxon>Methanomada group</taxon>
        <taxon>Methanobacteria</taxon>
        <taxon>Methanobacteriales</taxon>
        <taxon>Methanobacteriaceae</taxon>
        <taxon>Candidatus Methanobinarius</taxon>
    </lineage>
</organism>
<keyword evidence="2" id="KW-1185">Reference proteome</keyword>
<dbReference type="SUPFAM" id="SSF46785">
    <property type="entry name" value="Winged helix' DNA-binding domain"/>
    <property type="match status" value="1"/>
</dbReference>
<accession>A0A366MB36</accession>
<reference evidence="1 2" key="1">
    <citation type="submission" date="2018-06" db="EMBL/GenBank/DDBJ databases">
        <title>Genomic insight into two independent archaeal endosymbiosis events.</title>
        <authorList>
            <person name="Lind A.E."/>
            <person name="Lewis W.H."/>
            <person name="Spang A."/>
            <person name="Guy L."/>
            <person name="Embley M.T."/>
            <person name="Ettema T.J.G."/>
        </authorList>
    </citation>
    <scope>NUCLEOTIDE SEQUENCE [LARGE SCALE GENOMIC DNA]</scope>
    <source>
        <strain evidence="1">NOE</strain>
    </source>
</reference>
<protein>
    <recommendedName>
        <fullName evidence="3">HTH marR-type domain-containing protein</fullName>
    </recommendedName>
</protein>
<dbReference type="AlphaFoldDB" id="A0A366MB36"/>
<comment type="caution">
    <text evidence="1">The sequence shown here is derived from an EMBL/GenBank/DDBJ whole genome shotgun (WGS) entry which is preliminary data.</text>
</comment>
<dbReference type="Proteomes" id="UP000253099">
    <property type="component" value="Unassembled WGS sequence"/>
</dbReference>
<dbReference type="InterPro" id="IPR036390">
    <property type="entry name" value="WH_DNA-bd_sf"/>
</dbReference>